<organism evidence="1 2">
    <name type="scientific">Bacteroides difficilis</name>
    <dbReference type="NCBI Taxonomy" id="2763021"/>
    <lineage>
        <taxon>Bacteria</taxon>
        <taxon>Pseudomonadati</taxon>
        <taxon>Bacteroidota</taxon>
        <taxon>Bacteroidia</taxon>
        <taxon>Bacteroidales</taxon>
        <taxon>Bacteroidaceae</taxon>
        <taxon>Bacteroides</taxon>
    </lineage>
</organism>
<reference evidence="1 2" key="1">
    <citation type="submission" date="2020-08" db="EMBL/GenBank/DDBJ databases">
        <title>Genome public.</title>
        <authorList>
            <person name="Liu C."/>
            <person name="Sun Q."/>
        </authorList>
    </citation>
    <scope>NUCLEOTIDE SEQUENCE [LARGE SCALE GENOMIC DNA]</scope>
    <source>
        <strain evidence="1 2">M27</strain>
    </source>
</reference>
<dbReference type="PANTHER" id="PTHR23416">
    <property type="entry name" value="SIALIC ACID SYNTHASE-RELATED"/>
    <property type="match status" value="1"/>
</dbReference>
<dbReference type="EMBL" id="JACOOE010000009">
    <property type="protein sequence ID" value="MBC5606370.1"/>
    <property type="molecule type" value="Genomic_DNA"/>
</dbReference>
<comment type="caution">
    <text evidence="1">The sequence shown here is derived from an EMBL/GenBank/DDBJ whole genome shotgun (WGS) entry which is preliminary data.</text>
</comment>
<dbReference type="CDD" id="cd04647">
    <property type="entry name" value="LbH_MAT_like"/>
    <property type="match status" value="1"/>
</dbReference>
<keyword evidence="1" id="KW-0808">Transferase</keyword>
<dbReference type="PANTHER" id="PTHR23416:SF78">
    <property type="entry name" value="LIPOPOLYSACCHARIDE BIOSYNTHESIS O-ACETYL TRANSFERASE WBBJ-RELATED"/>
    <property type="match status" value="1"/>
</dbReference>
<accession>A0ABR7CEY1</accession>
<protein>
    <submittedName>
        <fullName evidence="1">Acyltransferase</fullName>
    </submittedName>
</protein>
<dbReference type="SUPFAM" id="SSF51161">
    <property type="entry name" value="Trimeric LpxA-like enzymes"/>
    <property type="match status" value="1"/>
</dbReference>
<proteinExistence type="predicted"/>
<keyword evidence="1" id="KW-0012">Acyltransferase</keyword>
<dbReference type="InterPro" id="IPR011004">
    <property type="entry name" value="Trimer_LpxA-like_sf"/>
</dbReference>
<gene>
    <name evidence="1" type="ORF">H8S67_17095</name>
</gene>
<evidence type="ECO:0000313" key="2">
    <source>
        <dbReference type="Proteomes" id="UP000600600"/>
    </source>
</evidence>
<name>A0ABR7CEY1_9BACE</name>
<dbReference type="InterPro" id="IPR051159">
    <property type="entry name" value="Hexapeptide_acetyltransf"/>
</dbReference>
<dbReference type="InterPro" id="IPR001451">
    <property type="entry name" value="Hexapep"/>
</dbReference>
<dbReference type="RefSeq" id="WP_186968130.1">
    <property type="nucleotide sequence ID" value="NZ_JACOOE010000009.1"/>
</dbReference>
<keyword evidence="2" id="KW-1185">Reference proteome</keyword>
<dbReference type="Gene3D" id="2.160.10.10">
    <property type="entry name" value="Hexapeptide repeat proteins"/>
    <property type="match status" value="1"/>
</dbReference>
<dbReference type="Proteomes" id="UP000600600">
    <property type="component" value="Unassembled WGS sequence"/>
</dbReference>
<evidence type="ECO:0000313" key="1">
    <source>
        <dbReference type="EMBL" id="MBC5606370.1"/>
    </source>
</evidence>
<dbReference type="Pfam" id="PF00132">
    <property type="entry name" value="Hexapep"/>
    <property type="match status" value="1"/>
</dbReference>
<sequence>MAYNFLHFSLITNILQGAKIRGSFLNRVDIKISGKNNQVMIGEKTMMNHCTIVVIGNNCKLTIAGGSTNINYCLIRLCGEGSEISIATKFTAHGGTIESCEGKKISIGEDCMFAGGVRISTTDHHSIIDVDKNIRINQAKDIQIGDHVWLGRNVTLHKGAVIGDDSIVGEGSIVNGVLDEQHAVYVGYPAKKVKSGTTWSRALE</sequence>
<dbReference type="GO" id="GO:0016746">
    <property type="term" value="F:acyltransferase activity"/>
    <property type="evidence" value="ECO:0007669"/>
    <property type="project" value="UniProtKB-KW"/>
</dbReference>